<feature type="transmembrane region" description="Helical" evidence="1">
    <location>
        <begin position="215"/>
        <end position="234"/>
    </location>
</feature>
<keyword evidence="3" id="KW-0012">Acyltransferase</keyword>
<keyword evidence="1" id="KW-0472">Membrane</keyword>
<feature type="transmembrane region" description="Helical" evidence="1">
    <location>
        <begin position="59"/>
        <end position="78"/>
    </location>
</feature>
<feature type="transmembrane region" description="Helical" evidence="1">
    <location>
        <begin position="246"/>
        <end position="273"/>
    </location>
</feature>
<feature type="domain" description="Acyltransferase 3" evidence="2">
    <location>
        <begin position="24"/>
        <end position="336"/>
    </location>
</feature>
<dbReference type="GO" id="GO:0000271">
    <property type="term" value="P:polysaccharide biosynthetic process"/>
    <property type="evidence" value="ECO:0007669"/>
    <property type="project" value="TreeGrafter"/>
</dbReference>
<evidence type="ECO:0000313" key="3">
    <source>
        <dbReference type="EMBL" id="THU04580.1"/>
    </source>
</evidence>
<dbReference type="PANTHER" id="PTHR23028:SF53">
    <property type="entry name" value="ACYL_TRANSF_3 DOMAIN-CONTAINING PROTEIN"/>
    <property type="match status" value="1"/>
</dbReference>
<dbReference type="Pfam" id="PF01757">
    <property type="entry name" value="Acyl_transf_3"/>
    <property type="match status" value="1"/>
</dbReference>
<dbReference type="InterPro" id="IPR050879">
    <property type="entry name" value="Acyltransferase_3"/>
</dbReference>
<sequence>MPLFLIKTQTLHEKLLDCRGIGPGFDFMRIALAISVILLHCVPVAHGFYWYAFHESFWFPAYAAILPMFFGLSGFLVTGSAVRLQSLKKFFANRILRIIPALVVEVSLSALILGALVTTLNLREYFTSSGFWSYFLNIIGIIHFELPGVFKDNPYPGTVNGNLWTLHPEYYSYLLIGALMLCKVVYHRGLYVALAGAAIIGLIGLDWITQFGKPVYAYSGNALIISFLIGSWLFQAARYIPIRPDFAVIAGIAYAFMCLKPGMAIAALVPLMYLTVYLGMTPLPKLGFLSRGDYSYGIYLYGFPIQQTLAYAFPQLHVWWKMALVAIPLTIAFAMFSWRYVEKPALRLKQHF</sequence>
<dbReference type="PANTHER" id="PTHR23028">
    <property type="entry name" value="ACETYLTRANSFERASE"/>
    <property type="match status" value="1"/>
</dbReference>
<keyword evidence="3" id="KW-0808">Transferase</keyword>
<accession>A0A4S8FAS3</accession>
<gene>
    <name evidence="3" type="ORF">E9531_04145</name>
</gene>
<dbReference type="InterPro" id="IPR002656">
    <property type="entry name" value="Acyl_transf_3_dom"/>
</dbReference>
<keyword evidence="1" id="KW-0812">Transmembrane</keyword>
<protein>
    <submittedName>
        <fullName evidence="3">Acyltransferase</fullName>
    </submittedName>
</protein>
<keyword evidence="4" id="KW-1185">Reference proteome</keyword>
<dbReference type="Proteomes" id="UP000308917">
    <property type="component" value="Unassembled WGS sequence"/>
</dbReference>
<dbReference type="AlphaFoldDB" id="A0A4S8FAS3"/>
<feature type="transmembrane region" description="Helical" evidence="1">
    <location>
        <begin position="170"/>
        <end position="186"/>
    </location>
</feature>
<feature type="transmembrane region" description="Helical" evidence="1">
    <location>
        <begin position="131"/>
        <end position="150"/>
    </location>
</feature>
<proteinExistence type="predicted"/>
<reference evidence="3 4" key="1">
    <citation type="journal article" date="2015" name="Antonie Van Leeuwenhoek">
        <title>Lampropedia puyangensis sp. nov., isolated from symptomatic bark of Populus ? euramericana canker and emended description of Lampropedia hyalina (Ehrenberg 1832) Lee et al. 2004.</title>
        <authorList>
            <person name="Li Y."/>
            <person name="Wang T."/>
            <person name="Piao C.G."/>
            <person name="Wang L.F."/>
            <person name="Tian G.Z."/>
            <person name="Zhu T.H."/>
            <person name="Guo M.W."/>
        </authorList>
    </citation>
    <scope>NUCLEOTIDE SEQUENCE [LARGE SCALE GENOMIC DNA]</scope>
    <source>
        <strain evidence="3 4">2-bin</strain>
    </source>
</reference>
<keyword evidence="1" id="KW-1133">Transmembrane helix</keyword>
<feature type="transmembrane region" description="Helical" evidence="1">
    <location>
        <begin position="30"/>
        <end position="52"/>
    </location>
</feature>
<feature type="transmembrane region" description="Helical" evidence="1">
    <location>
        <begin position="318"/>
        <end position="341"/>
    </location>
</feature>
<organism evidence="3 4">
    <name type="scientific">Lampropedia puyangensis</name>
    <dbReference type="NCBI Taxonomy" id="1330072"/>
    <lineage>
        <taxon>Bacteria</taxon>
        <taxon>Pseudomonadati</taxon>
        <taxon>Pseudomonadota</taxon>
        <taxon>Betaproteobacteria</taxon>
        <taxon>Burkholderiales</taxon>
        <taxon>Comamonadaceae</taxon>
        <taxon>Lampropedia</taxon>
    </lineage>
</organism>
<dbReference type="GO" id="GO:0016747">
    <property type="term" value="F:acyltransferase activity, transferring groups other than amino-acyl groups"/>
    <property type="evidence" value="ECO:0007669"/>
    <property type="project" value="InterPro"/>
</dbReference>
<feature type="transmembrane region" description="Helical" evidence="1">
    <location>
        <begin position="191"/>
        <end position="209"/>
    </location>
</feature>
<dbReference type="RefSeq" id="WP_136572476.1">
    <property type="nucleotide sequence ID" value="NZ_STFG01000002.1"/>
</dbReference>
<evidence type="ECO:0000256" key="1">
    <source>
        <dbReference type="SAM" id="Phobius"/>
    </source>
</evidence>
<feature type="transmembrane region" description="Helical" evidence="1">
    <location>
        <begin position="98"/>
        <end position="119"/>
    </location>
</feature>
<dbReference type="GO" id="GO:0016020">
    <property type="term" value="C:membrane"/>
    <property type="evidence" value="ECO:0007669"/>
    <property type="project" value="TreeGrafter"/>
</dbReference>
<evidence type="ECO:0000313" key="4">
    <source>
        <dbReference type="Proteomes" id="UP000308917"/>
    </source>
</evidence>
<dbReference type="EMBL" id="STFG01000002">
    <property type="protein sequence ID" value="THU04580.1"/>
    <property type="molecule type" value="Genomic_DNA"/>
</dbReference>
<comment type="caution">
    <text evidence="3">The sequence shown here is derived from an EMBL/GenBank/DDBJ whole genome shotgun (WGS) entry which is preliminary data.</text>
</comment>
<evidence type="ECO:0000259" key="2">
    <source>
        <dbReference type="Pfam" id="PF01757"/>
    </source>
</evidence>
<name>A0A4S8FAS3_9BURK</name>